<organism evidence="2 3">
    <name type="scientific">Fusarium duplospermum</name>
    <dbReference type="NCBI Taxonomy" id="1325734"/>
    <lineage>
        <taxon>Eukaryota</taxon>
        <taxon>Fungi</taxon>
        <taxon>Dikarya</taxon>
        <taxon>Ascomycota</taxon>
        <taxon>Pezizomycotina</taxon>
        <taxon>Sordariomycetes</taxon>
        <taxon>Hypocreomycetidae</taxon>
        <taxon>Hypocreales</taxon>
        <taxon>Nectriaceae</taxon>
        <taxon>Fusarium</taxon>
        <taxon>Fusarium solani species complex</taxon>
    </lineage>
</organism>
<gene>
    <name evidence="2" type="ORF">CEP54_009346</name>
</gene>
<name>A0A428PR19_9HYPO</name>
<dbReference type="Proteomes" id="UP000288168">
    <property type="component" value="Unassembled WGS sequence"/>
</dbReference>
<keyword evidence="3" id="KW-1185">Reference proteome</keyword>
<sequence length="81" mass="8582">MPSLPVVHITGPNGEQVPVKCDPPPAPKPTKTDDGFDADEATLDELWAYVVEKTESSTSNTSTPMPQGQAMKKMDQGPSGV</sequence>
<proteinExistence type="predicted"/>
<comment type="caution">
    <text evidence="2">The sequence shown here is derived from an EMBL/GenBank/DDBJ whole genome shotgun (WGS) entry which is preliminary data.</text>
</comment>
<reference evidence="2 3" key="1">
    <citation type="submission" date="2017-06" db="EMBL/GenBank/DDBJ databases">
        <title>Comparative genomic analysis of Ambrosia Fusariam Clade fungi.</title>
        <authorList>
            <person name="Stajich J.E."/>
            <person name="Carrillo J."/>
            <person name="Kijimoto T."/>
            <person name="Eskalen A."/>
            <person name="O'Donnell K."/>
            <person name="Kasson M."/>
        </authorList>
    </citation>
    <scope>NUCLEOTIDE SEQUENCE [LARGE SCALE GENOMIC DNA]</scope>
    <source>
        <strain evidence="2 3">NRRL62584</strain>
    </source>
</reference>
<evidence type="ECO:0000313" key="2">
    <source>
        <dbReference type="EMBL" id="RSL55450.1"/>
    </source>
</evidence>
<feature type="region of interest" description="Disordered" evidence="1">
    <location>
        <begin position="53"/>
        <end position="81"/>
    </location>
</feature>
<evidence type="ECO:0000256" key="1">
    <source>
        <dbReference type="SAM" id="MobiDB-lite"/>
    </source>
</evidence>
<feature type="region of interest" description="Disordered" evidence="1">
    <location>
        <begin position="1"/>
        <end position="37"/>
    </location>
</feature>
<dbReference type="AlphaFoldDB" id="A0A428PR19"/>
<evidence type="ECO:0000313" key="3">
    <source>
        <dbReference type="Proteomes" id="UP000288168"/>
    </source>
</evidence>
<accession>A0A428PR19</accession>
<protein>
    <submittedName>
        <fullName evidence="2">Uncharacterized protein</fullName>
    </submittedName>
</protein>
<dbReference type="EMBL" id="NKCI01000101">
    <property type="protein sequence ID" value="RSL55450.1"/>
    <property type="molecule type" value="Genomic_DNA"/>
</dbReference>